<evidence type="ECO:0000256" key="1">
    <source>
        <dbReference type="SAM" id="MobiDB-lite"/>
    </source>
</evidence>
<reference evidence="2" key="1">
    <citation type="submission" date="2021-05" db="EMBL/GenBank/DDBJ databases">
        <title>The genome of the haptophyte Pavlova lutheri (Diacronema luteri, Pavlovales) - a model for lipid biosynthesis in eukaryotic algae.</title>
        <authorList>
            <person name="Hulatt C.J."/>
            <person name="Posewitz M.C."/>
        </authorList>
    </citation>
    <scope>NUCLEOTIDE SEQUENCE</scope>
    <source>
        <strain evidence="2">NIVA-4/92</strain>
    </source>
</reference>
<dbReference type="EMBL" id="JAGTXO010000033">
    <property type="protein sequence ID" value="KAG8460333.1"/>
    <property type="molecule type" value="Genomic_DNA"/>
</dbReference>
<evidence type="ECO:0000313" key="2">
    <source>
        <dbReference type="EMBL" id="KAG8460333.1"/>
    </source>
</evidence>
<sequence>MQAVMPYHAGPCARANFVLAPQALAADGSPLTLSVLTTFAHRSSVARRANGQPAPRCDDISITEAPTGITRAFEVDEVEGQTEGDAVMIKSYDLTPARPELWQVAGAHWAHSEGRRSSPGRDAGRRDPAPQQHGHGDDVGRDTPALPPRAPGGDVVEASAG</sequence>
<comment type="caution">
    <text evidence="2">The sequence shown here is derived from an EMBL/GenBank/DDBJ whole genome shotgun (WGS) entry which is preliminary data.</text>
</comment>
<feature type="region of interest" description="Disordered" evidence="1">
    <location>
        <begin position="109"/>
        <end position="161"/>
    </location>
</feature>
<keyword evidence="3" id="KW-1185">Reference proteome</keyword>
<organism evidence="2 3">
    <name type="scientific">Diacronema lutheri</name>
    <name type="common">Unicellular marine alga</name>
    <name type="synonym">Monochrysis lutheri</name>
    <dbReference type="NCBI Taxonomy" id="2081491"/>
    <lineage>
        <taxon>Eukaryota</taxon>
        <taxon>Haptista</taxon>
        <taxon>Haptophyta</taxon>
        <taxon>Pavlovophyceae</taxon>
        <taxon>Pavlovales</taxon>
        <taxon>Pavlovaceae</taxon>
        <taxon>Diacronema</taxon>
    </lineage>
</organism>
<proteinExistence type="predicted"/>
<gene>
    <name evidence="2" type="ORF">KFE25_011824</name>
</gene>
<feature type="compositionally biased region" description="Basic and acidic residues" evidence="1">
    <location>
        <begin position="122"/>
        <end position="141"/>
    </location>
</feature>
<protein>
    <submittedName>
        <fullName evidence="2">Uncharacterized protein</fullName>
    </submittedName>
</protein>
<dbReference type="Proteomes" id="UP000751190">
    <property type="component" value="Unassembled WGS sequence"/>
</dbReference>
<name>A0A8J5XB83_DIALT</name>
<evidence type="ECO:0000313" key="3">
    <source>
        <dbReference type="Proteomes" id="UP000751190"/>
    </source>
</evidence>
<dbReference type="AlphaFoldDB" id="A0A8J5XB83"/>
<accession>A0A8J5XB83</accession>